<sequence>LPGSRAAGGFRCVTSGGPTSTRHSSISAVRSSASTTSR</sequence>
<protein>
    <submittedName>
        <fullName evidence="2">Mobile element protein</fullName>
    </submittedName>
</protein>
<gene>
    <name evidence="2" type="ORF">AVDCRST_MAG93-726</name>
</gene>
<name>A0A6J4HNG2_9CHLR</name>
<dbReference type="EMBL" id="CADCTR010000236">
    <property type="protein sequence ID" value="CAA9227289.1"/>
    <property type="molecule type" value="Genomic_DNA"/>
</dbReference>
<evidence type="ECO:0000313" key="2">
    <source>
        <dbReference type="EMBL" id="CAA9227289.1"/>
    </source>
</evidence>
<proteinExistence type="predicted"/>
<feature type="region of interest" description="Disordered" evidence="1">
    <location>
        <begin position="1"/>
        <end position="38"/>
    </location>
</feature>
<feature type="non-terminal residue" evidence="2">
    <location>
        <position position="38"/>
    </location>
</feature>
<organism evidence="2">
    <name type="scientific">uncultured Chloroflexia bacterium</name>
    <dbReference type="NCBI Taxonomy" id="1672391"/>
    <lineage>
        <taxon>Bacteria</taxon>
        <taxon>Bacillati</taxon>
        <taxon>Chloroflexota</taxon>
        <taxon>Chloroflexia</taxon>
        <taxon>environmental samples</taxon>
    </lineage>
</organism>
<dbReference type="AlphaFoldDB" id="A0A6J4HNG2"/>
<evidence type="ECO:0000256" key="1">
    <source>
        <dbReference type="SAM" id="MobiDB-lite"/>
    </source>
</evidence>
<reference evidence="2" key="1">
    <citation type="submission" date="2020-02" db="EMBL/GenBank/DDBJ databases">
        <authorList>
            <person name="Meier V. D."/>
        </authorList>
    </citation>
    <scope>NUCLEOTIDE SEQUENCE</scope>
    <source>
        <strain evidence="2">AVDCRST_MAG93</strain>
    </source>
</reference>
<accession>A0A6J4HNG2</accession>
<feature type="compositionally biased region" description="Low complexity" evidence="1">
    <location>
        <begin position="20"/>
        <end position="38"/>
    </location>
</feature>
<feature type="non-terminal residue" evidence="2">
    <location>
        <position position="1"/>
    </location>
</feature>